<evidence type="ECO:0000313" key="3">
    <source>
        <dbReference type="Proteomes" id="UP000663838"/>
    </source>
</evidence>
<proteinExistence type="predicted"/>
<dbReference type="EMBL" id="CAJNYV010000397">
    <property type="protein sequence ID" value="CAF3359750.1"/>
    <property type="molecule type" value="Genomic_DNA"/>
</dbReference>
<comment type="caution">
    <text evidence="2">The sequence shown here is derived from an EMBL/GenBank/DDBJ whole genome shotgun (WGS) entry which is preliminary data.</text>
</comment>
<dbReference type="Proteomes" id="UP000663865">
    <property type="component" value="Unassembled WGS sequence"/>
</dbReference>
<evidence type="ECO:0000313" key="2">
    <source>
        <dbReference type="EMBL" id="CAF4917752.1"/>
    </source>
</evidence>
<reference evidence="2" key="1">
    <citation type="submission" date="2021-02" db="EMBL/GenBank/DDBJ databases">
        <authorList>
            <person name="Nowell W R."/>
        </authorList>
    </citation>
    <scope>NUCLEOTIDE SEQUENCE</scope>
</reference>
<dbReference type="Proteomes" id="UP000663838">
    <property type="component" value="Unassembled WGS sequence"/>
</dbReference>
<gene>
    <name evidence="1" type="ORF">KIK155_LOCUS4381</name>
    <name evidence="2" type="ORF">TOA249_LOCUS31871</name>
</gene>
<sequence length="178" mass="19857">MTLIITDNDNGTVGTNDNVQATSNVNHGTVQHLLPQNTIDTSVRPKTYANVVTSQGTNNILPTHTVTQTPKTYANVVRTSSPTNFSNSQANISMRPNDTFIQPTVVRQQSVQSIPTQIFYSQLPQVQQTSTIPNFNQGPNATPIYLVDRPAVREQPCFKHRTLEQFNKYLVSFERHCA</sequence>
<evidence type="ECO:0000313" key="1">
    <source>
        <dbReference type="EMBL" id="CAF3359750.1"/>
    </source>
</evidence>
<dbReference type="EMBL" id="CAJOBS010006967">
    <property type="protein sequence ID" value="CAF4917752.1"/>
    <property type="molecule type" value="Genomic_DNA"/>
</dbReference>
<protein>
    <submittedName>
        <fullName evidence="2">Uncharacterized protein</fullName>
    </submittedName>
</protein>
<accession>A0A821W3X8</accession>
<organism evidence="2 3">
    <name type="scientific">Rotaria socialis</name>
    <dbReference type="NCBI Taxonomy" id="392032"/>
    <lineage>
        <taxon>Eukaryota</taxon>
        <taxon>Metazoa</taxon>
        <taxon>Spiralia</taxon>
        <taxon>Gnathifera</taxon>
        <taxon>Rotifera</taxon>
        <taxon>Eurotatoria</taxon>
        <taxon>Bdelloidea</taxon>
        <taxon>Philodinida</taxon>
        <taxon>Philodinidae</taxon>
        <taxon>Rotaria</taxon>
    </lineage>
</organism>
<name>A0A821W3X8_9BILA</name>
<dbReference type="AlphaFoldDB" id="A0A821W3X8"/>